<reference evidence="2 3" key="1">
    <citation type="submission" date="2015-01" db="EMBL/GenBank/DDBJ databases">
        <title>Genome of allotetraploid Gossypium barbadense reveals genomic plasticity and fiber elongation in cotton evolution.</title>
        <authorList>
            <person name="Chen X."/>
            <person name="Liu X."/>
            <person name="Zhao B."/>
            <person name="Zheng H."/>
            <person name="Hu Y."/>
            <person name="Lu G."/>
            <person name="Yang C."/>
            <person name="Chen J."/>
            <person name="Shan C."/>
            <person name="Zhang L."/>
            <person name="Zhou Y."/>
            <person name="Wang L."/>
            <person name="Guo W."/>
            <person name="Bai Y."/>
            <person name="Ruan J."/>
            <person name="Shangguan X."/>
            <person name="Mao Y."/>
            <person name="Jiang J."/>
            <person name="Zhu Y."/>
            <person name="Lei J."/>
            <person name="Kang H."/>
            <person name="Chen S."/>
            <person name="He X."/>
            <person name="Wang R."/>
            <person name="Wang Y."/>
            <person name="Chen J."/>
            <person name="Wang L."/>
            <person name="Yu S."/>
            <person name="Wang B."/>
            <person name="Wei J."/>
            <person name="Song S."/>
            <person name="Lu X."/>
            <person name="Gao Z."/>
            <person name="Gu W."/>
            <person name="Deng X."/>
            <person name="Ma D."/>
            <person name="Wang S."/>
            <person name="Liang W."/>
            <person name="Fang L."/>
            <person name="Cai C."/>
            <person name="Zhu X."/>
            <person name="Zhou B."/>
            <person name="Zhang Y."/>
            <person name="Chen Z."/>
            <person name="Xu S."/>
            <person name="Zhu R."/>
            <person name="Wang S."/>
            <person name="Zhang T."/>
            <person name="Zhao G."/>
        </authorList>
    </citation>
    <scope>NUCLEOTIDE SEQUENCE [LARGE SCALE GENOMIC DNA]</scope>
    <source>
        <strain evidence="3">cv. Xinhai21</strain>
        <tissue evidence="2">Leaf</tissue>
    </source>
</reference>
<evidence type="ECO:0000313" key="3">
    <source>
        <dbReference type="Proteomes" id="UP000239757"/>
    </source>
</evidence>
<accession>A0A2P5W105</accession>
<dbReference type="Proteomes" id="UP000239757">
    <property type="component" value="Unassembled WGS sequence"/>
</dbReference>
<evidence type="ECO:0000313" key="2">
    <source>
        <dbReference type="EMBL" id="PPR84772.1"/>
    </source>
</evidence>
<sequence>MSGGGGGLFLQKIPDDELYDILKQGDWSYLKEFFIHIAPWSEKLIISERVTWIEMGENWSGVNNFEKVEMMISISQVQMLNEIAFLEAQVEQGGVVDTDKELGSLSIEGLQLSGGHSKEVIQKSPNSKEIPESEGRDFSQEVEEEFANVIRSRRKRKQFNKRISSMREIQDKVLSSKEKQMSDRSKRKVKSTEELRREDTVVNLSFSDSDISNRRKVILSEAKQTWEIGKKLGLSVRGDERVIIEDIMRLEEQQ</sequence>
<proteinExistence type="predicted"/>
<dbReference type="AlphaFoldDB" id="A0A2P5W105"/>
<feature type="region of interest" description="Disordered" evidence="1">
    <location>
        <begin position="116"/>
        <end position="137"/>
    </location>
</feature>
<gene>
    <name evidence="2" type="ORF">GOBAR_AA35943</name>
</gene>
<organism evidence="2 3">
    <name type="scientific">Gossypium barbadense</name>
    <name type="common">Sea Island cotton</name>
    <name type="synonym">Hibiscus barbadensis</name>
    <dbReference type="NCBI Taxonomy" id="3634"/>
    <lineage>
        <taxon>Eukaryota</taxon>
        <taxon>Viridiplantae</taxon>
        <taxon>Streptophyta</taxon>
        <taxon>Embryophyta</taxon>
        <taxon>Tracheophyta</taxon>
        <taxon>Spermatophyta</taxon>
        <taxon>Magnoliopsida</taxon>
        <taxon>eudicotyledons</taxon>
        <taxon>Gunneridae</taxon>
        <taxon>Pentapetalae</taxon>
        <taxon>rosids</taxon>
        <taxon>malvids</taxon>
        <taxon>Malvales</taxon>
        <taxon>Malvaceae</taxon>
        <taxon>Malvoideae</taxon>
        <taxon>Gossypium</taxon>
    </lineage>
</organism>
<protein>
    <recommendedName>
        <fullName evidence="4">DUF4283 domain-containing protein</fullName>
    </recommendedName>
</protein>
<name>A0A2P5W105_GOSBA</name>
<feature type="region of interest" description="Disordered" evidence="1">
    <location>
        <begin position="171"/>
        <end position="192"/>
    </location>
</feature>
<dbReference type="OrthoDB" id="999103at2759"/>
<evidence type="ECO:0000256" key="1">
    <source>
        <dbReference type="SAM" id="MobiDB-lite"/>
    </source>
</evidence>
<evidence type="ECO:0008006" key="4">
    <source>
        <dbReference type="Google" id="ProtNLM"/>
    </source>
</evidence>
<dbReference type="EMBL" id="KZ669695">
    <property type="protein sequence ID" value="PPR84772.1"/>
    <property type="molecule type" value="Genomic_DNA"/>
</dbReference>